<accession>A0A2M7D6Q9</accession>
<keyword evidence="1" id="KW-0812">Transmembrane</keyword>
<evidence type="ECO:0000256" key="1">
    <source>
        <dbReference type="SAM" id="Phobius"/>
    </source>
</evidence>
<organism evidence="2 3">
    <name type="scientific">Candidatus Portnoybacteria bacterium CG02_land_8_20_14_3_00_45_8</name>
    <dbReference type="NCBI Taxonomy" id="1974807"/>
    <lineage>
        <taxon>Bacteria</taxon>
        <taxon>Candidatus Portnoyibacteriota</taxon>
    </lineage>
</organism>
<protein>
    <recommendedName>
        <fullName evidence="4">Ada DNA repair metal-binding domain-containing protein</fullName>
    </recommendedName>
</protein>
<keyword evidence="1" id="KW-1133">Transmembrane helix</keyword>
<gene>
    <name evidence="2" type="ORF">COS30_00685</name>
</gene>
<dbReference type="Proteomes" id="UP000229247">
    <property type="component" value="Unassembled WGS sequence"/>
</dbReference>
<dbReference type="SUPFAM" id="SSF57884">
    <property type="entry name" value="Ada DNA repair protein, N-terminal domain (N-Ada 10)"/>
    <property type="match status" value="1"/>
</dbReference>
<reference evidence="3" key="1">
    <citation type="submission" date="2017-09" db="EMBL/GenBank/DDBJ databases">
        <title>Depth-based differentiation of microbial function through sediment-hosted aquifers and enrichment of novel symbionts in the deep terrestrial subsurface.</title>
        <authorList>
            <person name="Probst A.J."/>
            <person name="Ladd B."/>
            <person name="Jarett J.K."/>
            <person name="Geller-Mcgrath D.E."/>
            <person name="Sieber C.M.K."/>
            <person name="Emerson J.B."/>
            <person name="Anantharaman K."/>
            <person name="Thomas B.C."/>
            <person name="Malmstrom R."/>
            <person name="Stieglmeier M."/>
            <person name="Klingl A."/>
            <person name="Woyke T."/>
            <person name="Ryan C.M."/>
            <person name="Banfield J.F."/>
        </authorList>
    </citation>
    <scope>NUCLEOTIDE SEQUENCE [LARGE SCALE GENOMIC DNA]</scope>
</reference>
<sequence>MSTINLSQIGEWARRNQADIALVLGFILVAGIAFGAGRLTAPEIVRNPIIIDESNAPSSVNLLGSVSQTLATPTGESAVAPQGSQVSARGLFVASRGGTKYHWPWCSYGEKIKEANKIWFNSEKEAKAAGYSPCACITNKAPAGYQSK</sequence>
<dbReference type="InterPro" id="IPR035451">
    <property type="entry name" value="Ada-like_dom_sf"/>
</dbReference>
<evidence type="ECO:0000313" key="2">
    <source>
        <dbReference type="EMBL" id="PIV38695.1"/>
    </source>
</evidence>
<name>A0A2M7D6Q9_9BACT</name>
<dbReference type="EMBL" id="PEUE01000018">
    <property type="protein sequence ID" value="PIV38695.1"/>
    <property type="molecule type" value="Genomic_DNA"/>
</dbReference>
<comment type="caution">
    <text evidence="2">The sequence shown here is derived from an EMBL/GenBank/DDBJ whole genome shotgun (WGS) entry which is preliminary data.</text>
</comment>
<feature type="transmembrane region" description="Helical" evidence="1">
    <location>
        <begin position="20"/>
        <end position="41"/>
    </location>
</feature>
<dbReference type="AlphaFoldDB" id="A0A2M7D6Q9"/>
<evidence type="ECO:0000313" key="3">
    <source>
        <dbReference type="Proteomes" id="UP000229247"/>
    </source>
</evidence>
<dbReference type="Gene3D" id="3.40.10.10">
    <property type="entry name" value="DNA Methylphosphotriester Repair Domain"/>
    <property type="match status" value="1"/>
</dbReference>
<proteinExistence type="predicted"/>
<keyword evidence="1" id="KW-0472">Membrane</keyword>
<evidence type="ECO:0008006" key="4">
    <source>
        <dbReference type="Google" id="ProtNLM"/>
    </source>
</evidence>